<organism evidence="3 4">
    <name type="scientific">Microbacterium esteraromaticum</name>
    <dbReference type="NCBI Taxonomy" id="57043"/>
    <lineage>
        <taxon>Bacteria</taxon>
        <taxon>Bacillati</taxon>
        <taxon>Actinomycetota</taxon>
        <taxon>Actinomycetes</taxon>
        <taxon>Micrococcales</taxon>
        <taxon>Microbacteriaceae</taxon>
        <taxon>Microbacterium</taxon>
    </lineage>
</organism>
<dbReference type="Proteomes" id="UP000515708">
    <property type="component" value="Chromosome"/>
</dbReference>
<keyword evidence="2" id="KW-0472">Membrane</keyword>
<evidence type="ECO:0000313" key="3">
    <source>
        <dbReference type="EMBL" id="QMU97997.1"/>
    </source>
</evidence>
<dbReference type="AlphaFoldDB" id="A0A7D7WFD1"/>
<protein>
    <recommendedName>
        <fullName evidence="5">NADH:ubiquinone oxidoreductase</fullName>
    </recommendedName>
</protein>
<dbReference type="EMBL" id="CP043732">
    <property type="protein sequence ID" value="QMU97997.1"/>
    <property type="molecule type" value="Genomic_DNA"/>
</dbReference>
<reference evidence="3 4" key="1">
    <citation type="journal article" date="2020" name="Front. Microbiol.">
        <title>Design of Bacterial Strain-Specific qPCR Assays Using NGS Data and Publicly Available Resources and Its Application to Track Biocontrol Strains.</title>
        <authorList>
            <person name="Hernandez I."/>
            <person name="Sant C."/>
            <person name="Martinez R."/>
            <person name="Fernandez C."/>
        </authorList>
    </citation>
    <scope>NUCLEOTIDE SEQUENCE [LARGE SCALE GENOMIC DNA]</scope>
    <source>
        <strain evidence="3 4">B24</strain>
    </source>
</reference>
<evidence type="ECO:0000313" key="4">
    <source>
        <dbReference type="Proteomes" id="UP000515708"/>
    </source>
</evidence>
<gene>
    <name evidence="3" type="ORF">FVO59_12900</name>
</gene>
<feature type="transmembrane region" description="Helical" evidence="2">
    <location>
        <begin position="32"/>
        <end position="50"/>
    </location>
</feature>
<feature type="compositionally biased region" description="Basic and acidic residues" evidence="1">
    <location>
        <begin position="71"/>
        <end position="92"/>
    </location>
</feature>
<proteinExistence type="predicted"/>
<evidence type="ECO:0000256" key="2">
    <source>
        <dbReference type="SAM" id="Phobius"/>
    </source>
</evidence>
<name>A0A7D7WFD1_9MICO</name>
<keyword evidence="2" id="KW-1133">Transmembrane helix</keyword>
<evidence type="ECO:0008006" key="5">
    <source>
        <dbReference type="Google" id="ProtNLM"/>
    </source>
</evidence>
<keyword evidence="2" id="KW-0812">Transmembrane</keyword>
<evidence type="ECO:0000256" key="1">
    <source>
        <dbReference type="SAM" id="MobiDB-lite"/>
    </source>
</evidence>
<feature type="region of interest" description="Disordered" evidence="1">
    <location>
        <begin position="61"/>
        <end position="92"/>
    </location>
</feature>
<sequence>MRYLLRTGLFSAISTGWTLLRGARGQQFTWRAVLAWVSWAITLSLAIGAVKDMRRQEKGLPVAADSPFAPKPDKKERREKRRDEVKRLSKQR</sequence>
<accession>A0A7D7WFD1</accession>
<dbReference type="RefSeq" id="WP_182253009.1">
    <property type="nucleotide sequence ID" value="NZ_CP043732.1"/>
</dbReference>